<gene>
    <name evidence="2" type="ORF">GT755_09845</name>
</gene>
<evidence type="ECO:0000259" key="1">
    <source>
        <dbReference type="Pfam" id="PF22740"/>
    </source>
</evidence>
<proteinExistence type="predicted"/>
<organism evidence="2 3">
    <name type="scientific">Herbidospora solisilvae</name>
    <dbReference type="NCBI Taxonomy" id="2696284"/>
    <lineage>
        <taxon>Bacteria</taxon>
        <taxon>Bacillati</taxon>
        <taxon>Actinomycetota</taxon>
        <taxon>Actinomycetes</taxon>
        <taxon>Streptosporangiales</taxon>
        <taxon>Streptosporangiaceae</taxon>
        <taxon>Herbidospora</taxon>
    </lineage>
</organism>
<evidence type="ECO:0000313" key="3">
    <source>
        <dbReference type="Proteomes" id="UP000479526"/>
    </source>
</evidence>
<dbReference type="PANTHER" id="PTHR30448">
    <property type="entry name" value="RNASE ADAPTER PROTEIN RAPZ"/>
    <property type="match status" value="1"/>
</dbReference>
<dbReference type="PANTHER" id="PTHR30448:SF0">
    <property type="entry name" value="RNASE ADAPTER PROTEIN RAPZ"/>
    <property type="match status" value="1"/>
</dbReference>
<evidence type="ECO:0000313" key="2">
    <source>
        <dbReference type="EMBL" id="NAS21985.1"/>
    </source>
</evidence>
<protein>
    <submittedName>
        <fullName evidence="2">ATPase</fullName>
    </submittedName>
</protein>
<dbReference type="InterPro" id="IPR005337">
    <property type="entry name" value="RapZ-like"/>
</dbReference>
<dbReference type="RefSeq" id="WP_161479433.1">
    <property type="nucleotide sequence ID" value="NZ_WXEW01000003.1"/>
</dbReference>
<dbReference type="InterPro" id="IPR053931">
    <property type="entry name" value="RapZ_C"/>
</dbReference>
<dbReference type="EMBL" id="WXEW01000003">
    <property type="protein sequence ID" value="NAS21985.1"/>
    <property type="molecule type" value="Genomic_DNA"/>
</dbReference>
<keyword evidence="3" id="KW-1185">Reference proteome</keyword>
<accession>A0A7C9J1Z5</accession>
<sequence length="126" mass="13701">MPVVRIQSFGYLHADPPTAHLVIDLRQHFRDPHVSPELRHMTAHDEPVRTTVLNTAGITDLVNATAAAVTAFLSGPSAGQVTVADGCAGGRHRAPVFAMELADRLRRAGLTVELEHRDLDKPVVQR</sequence>
<name>A0A7C9J1Z5_9ACTN</name>
<dbReference type="AlphaFoldDB" id="A0A7C9J1Z5"/>
<dbReference type="Pfam" id="PF22740">
    <property type="entry name" value="PapZ_C"/>
    <property type="match status" value="1"/>
</dbReference>
<dbReference type="Proteomes" id="UP000479526">
    <property type="component" value="Unassembled WGS sequence"/>
</dbReference>
<comment type="caution">
    <text evidence="2">The sequence shown here is derived from an EMBL/GenBank/DDBJ whole genome shotgun (WGS) entry which is preliminary data.</text>
</comment>
<reference evidence="2 3" key="1">
    <citation type="submission" date="2020-01" db="EMBL/GenBank/DDBJ databases">
        <title>Herbidospora sp. NEAU-GS84 nov., a novel actinomycete isolated from soil.</title>
        <authorList>
            <person name="Han L."/>
        </authorList>
    </citation>
    <scope>NUCLEOTIDE SEQUENCE [LARGE SCALE GENOMIC DNA]</scope>
    <source>
        <strain evidence="2 3">NEAU-GS84</strain>
    </source>
</reference>
<dbReference type="GO" id="GO:0005524">
    <property type="term" value="F:ATP binding"/>
    <property type="evidence" value="ECO:0007669"/>
    <property type="project" value="InterPro"/>
</dbReference>
<feature type="domain" description="RapZ C-terminal" evidence="1">
    <location>
        <begin position="4"/>
        <end position="119"/>
    </location>
</feature>